<dbReference type="SUPFAM" id="SSF51604">
    <property type="entry name" value="Enolase C-terminal domain-like"/>
    <property type="match status" value="1"/>
</dbReference>
<dbReference type="GO" id="GO:0016836">
    <property type="term" value="F:hydro-lyase activity"/>
    <property type="evidence" value="ECO:0007669"/>
    <property type="project" value="TreeGrafter"/>
</dbReference>
<dbReference type="GO" id="GO:0000287">
    <property type="term" value="F:magnesium ion binding"/>
    <property type="evidence" value="ECO:0007669"/>
    <property type="project" value="TreeGrafter"/>
</dbReference>
<sequence length="377" mass="40192">MKIVRVTVLAFHRQLDGRAWNPAFRWRERQAPLVVVETADGVQGIGEGWSRYTDCRSVLDELSRVVAPLAAGCEIAHPRDAAAGLCAALPADDGWARAAAVSALDIALWDAWARTQQMPLWQALGGESADAPAYASGALYRDDYPLTALHDEIAGYRSRGFRHVKMKIGGVAWADDLARIATVRNALGPDGLLWVDGVNQLDSATSDDWIADLRCVNVAAIQSPVPFDDIDGMRRINASLPVIACEAAHRLAEFKALLQAQAVSHLQYCLTLCGGVSGGLALDEIAQAAGVTSTPQCFSTIVAQAVTLHFAAARRNVVSAEYHGFHDHLKSLAEQDLGAVHDGLASAGRGDGLGVRIPAAGVQDDGSMLTRVVQYNA</sequence>
<evidence type="ECO:0000256" key="2">
    <source>
        <dbReference type="ARBA" id="ARBA00022723"/>
    </source>
</evidence>
<evidence type="ECO:0000256" key="1">
    <source>
        <dbReference type="ARBA" id="ARBA00001946"/>
    </source>
</evidence>
<dbReference type="CDD" id="cd03316">
    <property type="entry name" value="MR_like"/>
    <property type="match status" value="1"/>
</dbReference>
<dbReference type="InterPro" id="IPR036849">
    <property type="entry name" value="Enolase-like_C_sf"/>
</dbReference>
<dbReference type="Proteomes" id="UP000337189">
    <property type="component" value="Unassembled WGS sequence"/>
</dbReference>
<dbReference type="Gene3D" id="3.20.20.120">
    <property type="entry name" value="Enolase-like C-terminal domain"/>
    <property type="match status" value="1"/>
</dbReference>
<dbReference type="GO" id="GO:0016052">
    <property type="term" value="P:carbohydrate catabolic process"/>
    <property type="evidence" value="ECO:0007669"/>
    <property type="project" value="TreeGrafter"/>
</dbReference>
<dbReference type="OrthoDB" id="8609034at2"/>
<gene>
    <name evidence="5" type="ORF">PCO31110_03561</name>
</gene>
<evidence type="ECO:0000313" key="6">
    <source>
        <dbReference type="Proteomes" id="UP000337189"/>
    </source>
</evidence>
<evidence type="ECO:0000259" key="4">
    <source>
        <dbReference type="SMART" id="SM00922"/>
    </source>
</evidence>
<protein>
    <submittedName>
        <fullName evidence="5">Mandelate racemase/muconate lactonizing enzyme family protein</fullName>
    </submittedName>
</protein>
<dbReference type="InterPro" id="IPR029065">
    <property type="entry name" value="Enolase_C-like"/>
</dbReference>
<dbReference type="Pfam" id="PF02746">
    <property type="entry name" value="MR_MLE_N"/>
    <property type="match status" value="1"/>
</dbReference>
<accession>A0A5E4WYV2</accession>
<organism evidence="5 6">
    <name type="scientific">Pandoraea communis</name>
    <dbReference type="NCBI Taxonomy" id="2508297"/>
    <lineage>
        <taxon>Bacteria</taxon>
        <taxon>Pseudomonadati</taxon>
        <taxon>Pseudomonadota</taxon>
        <taxon>Betaproteobacteria</taxon>
        <taxon>Burkholderiales</taxon>
        <taxon>Burkholderiaceae</taxon>
        <taxon>Pandoraea</taxon>
    </lineage>
</organism>
<dbReference type="InterPro" id="IPR029017">
    <property type="entry name" value="Enolase-like_N"/>
</dbReference>
<feature type="domain" description="Mandelate racemase/muconate lactonizing enzyme C-terminal" evidence="4">
    <location>
        <begin position="146"/>
        <end position="243"/>
    </location>
</feature>
<dbReference type="Gene3D" id="3.30.390.10">
    <property type="entry name" value="Enolase-like, N-terminal domain"/>
    <property type="match status" value="1"/>
</dbReference>
<proteinExistence type="predicted"/>
<dbReference type="SUPFAM" id="SSF54826">
    <property type="entry name" value="Enolase N-terminal domain-like"/>
    <property type="match status" value="1"/>
</dbReference>
<dbReference type="RefSeq" id="WP_150691006.1">
    <property type="nucleotide sequence ID" value="NZ_CABPSJ010000004.1"/>
</dbReference>
<dbReference type="Pfam" id="PF13378">
    <property type="entry name" value="MR_MLE_C"/>
    <property type="match status" value="1"/>
</dbReference>
<keyword evidence="3" id="KW-0460">Magnesium</keyword>
<name>A0A5E4WYV2_9BURK</name>
<keyword evidence="2" id="KW-0479">Metal-binding</keyword>
<dbReference type="InterPro" id="IPR013342">
    <property type="entry name" value="Mandelate_racemase_C"/>
</dbReference>
<dbReference type="AlphaFoldDB" id="A0A5E4WYV2"/>
<evidence type="ECO:0000256" key="3">
    <source>
        <dbReference type="ARBA" id="ARBA00022842"/>
    </source>
</evidence>
<dbReference type="EMBL" id="CABPSJ010000004">
    <property type="protein sequence ID" value="VVE28495.1"/>
    <property type="molecule type" value="Genomic_DNA"/>
</dbReference>
<dbReference type="PANTHER" id="PTHR13794">
    <property type="entry name" value="ENOLASE SUPERFAMILY, MANDELATE RACEMASE"/>
    <property type="match status" value="1"/>
</dbReference>
<reference evidence="5 6" key="1">
    <citation type="submission" date="2019-08" db="EMBL/GenBank/DDBJ databases">
        <authorList>
            <person name="Peeters C."/>
        </authorList>
    </citation>
    <scope>NUCLEOTIDE SEQUENCE [LARGE SCALE GENOMIC DNA]</scope>
    <source>
        <strain evidence="5 6">LMG 31110</strain>
    </source>
</reference>
<dbReference type="SMART" id="SM00922">
    <property type="entry name" value="MR_MLE"/>
    <property type="match status" value="1"/>
</dbReference>
<evidence type="ECO:0000313" key="5">
    <source>
        <dbReference type="EMBL" id="VVE28495.1"/>
    </source>
</evidence>
<dbReference type="PANTHER" id="PTHR13794:SF58">
    <property type="entry name" value="MITOCHONDRIAL ENOLASE SUPERFAMILY MEMBER 1"/>
    <property type="match status" value="1"/>
</dbReference>
<dbReference type="InterPro" id="IPR013341">
    <property type="entry name" value="Mandelate_racemase_N_dom"/>
</dbReference>
<comment type="cofactor">
    <cofactor evidence="1">
        <name>Mg(2+)</name>
        <dbReference type="ChEBI" id="CHEBI:18420"/>
    </cofactor>
</comment>
<dbReference type="InterPro" id="IPR046945">
    <property type="entry name" value="RHMD-like"/>
</dbReference>